<dbReference type="Pfam" id="PF00326">
    <property type="entry name" value="Peptidase_S9"/>
    <property type="match status" value="1"/>
</dbReference>
<evidence type="ECO:0000256" key="2">
    <source>
        <dbReference type="ARBA" id="ARBA00022825"/>
    </source>
</evidence>
<dbReference type="AlphaFoldDB" id="R7V858"/>
<dbReference type="InterPro" id="IPR001375">
    <property type="entry name" value="Peptidase_S9_cat"/>
</dbReference>
<dbReference type="Gene3D" id="3.40.50.1820">
    <property type="entry name" value="alpha/beta hydrolase"/>
    <property type="match status" value="1"/>
</dbReference>
<sequence length="260" mass="29270">MFLPPGLKVDHITQYPLLVHTYGGPNTQLVTEEFRIGWSTYLGSKENVIYASIDGRGSVGRGLRFLHATYKKLGQLEVQDQIAGAKFLRDNYNFVDGERIAIWGWSYGGFVAAHALGDADQKVISCGISVAPVTDWRYYDTAYTERYMGFASSDDNFRGYDRANISQKAENFIGKKYMIIHGTADDNVHFQHTAQFTKALTEAEVDYRMQVYSDNNHALSGEHTGRHLHRTMTSFLKKECWEGGKPRDAPPVVAAKARKS</sequence>
<dbReference type="FunFam" id="3.40.50.1820:FF:000003">
    <property type="entry name" value="Dipeptidyl peptidase 4"/>
    <property type="match status" value="1"/>
</dbReference>
<dbReference type="GO" id="GO:0004177">
    <property type="term" value="F:aminopeptidase activity"/>
    <property type="evidence" value="ECO:0007669"/>
    <property type="project" value="UniProtKB-KW"/>
</dbReference>
<evidence type="ECO:0000256" key="1">
    <source>
        <dbReference type="ARBA" id="ARBA00022438"/>
    </source>
</evidence>
<evidence type="ECO:0000313" key="5">
    <source>
        <dbReference type="EMBL" id="ELU15053.1"/>
    </source>
</evidence>
<dbReference type="EMBL" id="AMQN01004640">
    <property type="status" value="NOT_ANNOTATED_CDS"/>
    <property type="molecule type" value="Genomic_DNA"/>
</dbReference>
<dbReference type="GO" id="GO:0005886">
    <property type="term" value="C:plasma membrane"/>
    <property type="evidence" value="ECO:0007669"/>
    <property type="project" value="TreeGrafter"/>
</dbReference>
<dbReference type="GO" id="GO:0006508">
    <property type="term" value="P:proteolysis"/>
    <property type="evidence" value="ECO:0007669"/>
    <property type="project" value="InterPro"/>
</dbReference>
<reference evidence="6" key="3">
    <citation type="submission" date="2015-06" db="UniProtKB">
        <authorList>
            <consortium name="EnsemblMetazoa"/>
        </authorList>
    </citation>
    <scope>IDENTIFICATION</scope>
</reference>
<feature type="domain" description="Peptidase S9 prolyl oligopeptidase catalytic" evidence="4">
    <location>
        <begin position="38"/>
        <end position="239"/>
    </location>
</feature>
<dbReference type="OrthoDB" id="16520at2759"/>
<dbReference type="SUPFAM" id="SSF53474">
    <property type="entry name" value="alpha/beta-Hydrolases"/>
    <property type="match status" value="1"/>
</dbReference>
<reference evidence="7" key="1">
    <citation type="submission" date="2012-12" db="EMBL/GenBank/DDBJ databases">
        <authorList>
            <person name="Hellsten U."/>
            <person name="Grimwood J."/>
            <person name="Chapman J.A."/>
            <person name="Shapiro H."/>
            <person name="Aerts A."/>
            <person name="Otillar R.P."/>
            <person name="Terry A.Y."/>
            <person name="Boore J.L."/>
            <person name="Simakov O."/>
            <person name="Marletaz F."/>
            <person name="Cho S.-J."/>
            <person name="Edsinger-Gonzales E."/>
            <person name="Havlak P."/>
            <person name="Kuo D.-H."/>
            <person name="Larsson T."/>
            <person name="Lv J."/>
            <person name="Arendt D."/>
            <person name="Savage R."/>
            <person name="Osoegawa K."/>
            <person name="de Jong P."/>
            <person name="Lindberg D.R."/>
            <person name="Seaver E.C."/>
            <person name="Weisblat D.A."/>
            <person name="Putnam N.H."/>
            <person name="Grigoriev I.V."/>
            <person name="Rokhsar D.S."/>
        </authorList>
    </citation>
    <scope>NUCLEOTIDE SEQUENCE</scope>
    <source>
        <strain evidence="7">I ESC-2004</strain>
    </source>
</reference>
<evidence type="ECO:0000259" key="4">
    <source>
        <dbReference type="Pfam" id="PF00326"/>
    </source>
</evidence>
<protein>
    <recommendedName>
        <fullName evidence="4">Peptidase S9 prolyl oligopeptidase catalytic domain-containing protein</fullName>
    </recommendedName>
</protein>
<organism evidence="5">
    <name type="scientific">Capitella teleta</name>
    <name type="common">Polychaete worm</name>
    <dbReference type="NCBI Taxonomy" id="283909"/>
    <lineage>
        <taxon>Eukaryota</taxon>
        <taxon>Metazoa</taxon>
        <taxon>Spiralia</taxon>
        <taxon>Lophotrochozoa</taxon>
        <taxon>Annelida</taxon>
        <taxon>Polychaeta</taxon>
        <taxon>Sedentaria</taxon>
        <taxon>Scolecida</taxon>
        <taxon>Capitellidae</taxon>
        <taxon>Capitella</taxon>
    </lineage>
</organism>
<dbReference type="InterPro" id="IPR050278">
    <property type="entry name" value="Serine_Prot_S9B/DPPIV"/>
</dbReference>
<dbReference type="HOGENOM" id="CLU_053503_2_0_1"/>
<dbReference type="PANTHER" id="PTHR11731">
    <property type="entry name" value="PROTEASE FAMILY S9B,C DIPEPTIDYL-PEPTIDASE IV-RELATED"/>
    <property type="match status" value="1"/>
</dbReference>
<dbReference type="STRING" id="283909.R7V858"/>
<dbReference type="EnsemblMetazoa" id="CapteT170222">
    <property type="protein sequence ID" value="CapteP170222"/>
    <property type="gene ID" value="CapteG170222"/>
</dbReference>
<keyword evidence="2" id="KW-0720">Serine protease</keyword>
<keyword evidence="3" id="KW-0325">Glycoprotein</keyword>
<reference evidence="5 7" key="2">
    <citation type="journal article" date="2013" name="Nature">
        <title>Insights into bilaterian evolution from three spiralian genomes.</title>
        <authorList>
            <person name="Simakov O."/>
            <person name="Marletaz F."/>
            <person name="Cho S.J."/>
            <person name="Edsinger-Gonzales E."/>
            <person name="Havlak P."/>
            <person name="Hellsten U."/>
            <person name="Kuo D.H."/>
            <person name="Larsson T."/>
            <person name="Lv J."/>
            <person name="Arendt D."/>
            <person name="Savage R."/>
            <person name="Osoegawa K."/>
            <person name="de Jong P."/>
            <person name="Grimwood J."/>
            <person name="Chapman J.A."/>
            <person name="Shapiro H."/>
            <person name="Aerts A."/>
            <person name="Otillar R.P."/>
            <person name="Terry A.Y."/>
            <person name="Boore J.L."/>
            <person name="Grigoriev I.V."/>
            <person name="Lindberg D.R."/>
            <person name="Seaver E.C."/>
            <person name="Weisblat D.A."/>
            <person name="Putnam N.H."/>
            <person name="Rokhsar D.S."/>
        </authorList>
    </citation>
    <scope>NUCLEOTIDE SEQUENCE</scope>
    <source>
        <strain evidence="5 7">I ESC-2004</strain>
    </source>
</reference>
<proteinExistence type="predicted"/>
<dbReference type="EMBL" id="KB294061">
    <property type="protein sequence ID" value="ELU15053.1"/>
    <property type="molecule type" value="Genomic_DNA"/>
</dbReference>
<evidence type="ECO:0000256" key="3">
    <source>
        <dbReference type="ARBA" id="ARBA00023180"/>
    </source>
</evidence>
<keyword evidence="1" id="KW-0645">Protease</keyword>
<evidence type="ECO:0000313" key="6">
    <source>
        <dbReference type="EnsemblMetazoa" id="CapteP170222"/>
    </source>
</evidence>
<dbReference type="PANTHER" id="PTHR11731:SF200">
    <property type="entry name" value="DIPEPTIDYL PEPTIDASE 10, ISOFORM B"/>
    <property type="match status" value="1"/>
</dbReference>
<dbReference type="GO" id="GO:0008236">
    <property type="term" value="F:serine-type peptidase activity"/>
    <property type="evidence" value="ECO:0007669"/>
    <property type="project" value="UniProtKB-KW"/>
</dbReference>
<gene>
    <name evidence="5" type="ORF">CAPTEDRAFT_170222</name>
</gene>
<keyword evidence="7" id="KW-1185">Reference proteome</keyword>
<accession>R7V858</accession>
<dbReference type="GO" id="GO:0008239">
    <property type="term" value="F:dipeptidyl-peptidase activity"/>
    <property type="evidence" value="ECO:0007669"/>
    <property type="project" value="TreeGrafter"/>
</dbReference>
<keyword evidence="1" id="KW-0031">Aminopeptidase</keyword>
<dbReference type="Proteomes" id="UP000014760">
    <property type="component" value="Unassembled WGS sequence"/>
</dbReference>
<name>R7V858_CAPTE</name>
<keyword evidence="1" id="KW-0378">Hydrolase</keyword>
<dbReference type="InterPro" id="IPR029058">
    <property type="entry name" value="AB_hydrolase_fold"/>
</dbReference>
<dbReference type="OMA" id="MANDEFF"/>
<evidence type="ECO:0000313" key="7">
    <source>
        <dbReference type="Proteomes" id="UP000014760"/>
    </source>
</evidence>